<feature type="coiled-coil region" evidence="1">
    <location>
        <begin position="236"/>
        <end position="263"/>
    </location>
</feature>
<dbReference type="CDD" id="cd01949">
    <property type="entry name" value="GGDEF"/>
    <property type="match status" value="1"/>
</dbReference>
<evidence type="ECO:0000313" key="4">
    <source>
        <dbReference type="Proteomes" id="UP000321306"/>
    </source>
</evidence>
<dbReference type="EMBL" id="BJXB01000010">
    <property type="protein sequence ID" value="GEM46901.1"/>
    <property type="molecule type" value="Genomic_DNA"/>
</dbReference>
<dbReference type="GO" id="GO:0043709">
    <property type="term" value="P:cell adhesion involved in single-species biofilm formation"/>
    <property type="evidence" value="ECO:0007669"/>
    <property type="project" value="TreeGrafter"/>
</dbReference>
<dbReference type="Pfam" id="PF00990">
    <property type="entry name" value="GGDEF"/>
    <property type="match status" value="1"/>
</dbReference>
<feature type="domain" description="GGDEF" evidence="2">
    <location>
        <begin position="423"/>
        <end position="553"/>
    </location>
</feature>
<protein>
    <recommendedName>
        <fullName evidence="2">GGDEF domain-containing protein</fullName>
    </recommendedName>
</protein>
<dbReference type="PANTHER" id="PTHR45138">
    <property type="entry name" value="REGULATORY COMPONENTS OF SENSORY TRANSDUCTION SYSTEM"/>
    <property type="match status" value="1"/>
</dbReference>
<dbReference type="InterPro" id="IPR050469">
    <property type="entry name" value="Diguanylate_Cyclase"/>
</dbReference>
<keyword evidence="1" id="KW-0175">Coiled coil</keyword>
<organism evidence="3 4">
    <name type="scientific">Deinococcus cellulosilyticus (strain DSM 18568 / NBRC 106333 / KACC 11606 / 5516J-15)</name>
    <dbReference type="NCBI Taxonomy" id="1223518"/>
    <lineage>
        <taxon>Bacteria</taxon>
        <taxon>Thermotogati</taxon>
        <taxon>Deinococcota</taxon>
        <taxon>Deinococci</taxon>
        <taxon>Deinococcales</taxon>
        <taxon>Deinococcaceae</taxon>
        <taxon>Deinococcus</taxon>
    </lineage>
</organism>
<dbReference type="InterPro" id="IPR043128">
    <property type="entry name" value="Rev_trsase/Diguanyl_cyclase"/>
</dbReference>
<name>A0A511N3D4_DEIC1</name>
<comment type="caution">
    <text evidence="3">The sequence shown here is derived from an EMBL/GenBank/DDBJ whole genome shotgun (WGS) entry which is preliminary data.</text>
</comment>
<dbReference type="PANTHER" id="PTHR45138:SF9">
    <property type="entry name" value="DIGUANYLATE CYCLASE DGCM-RELATED"/>
    <property type="match status" value="1"/>
</dbReference>
<dbReference type="GO" id="GO:0005886">
    <property type="term" value="C:plasma membrane"/>
    <property type="evidence" value="ECO:0007669"/>
    <property type="project" value="TreeGrafter"/>
</dbReference>
<dbReference type="FunFam" id="3.30.70.270:FF:000001">
    <property type="entry name" value="Diguanylate cyclase domain protein"/>
    <property type="match status" value="1"/>
</dbReference>
<dbReference type="Gene3D" id="1.25.40.10">
    <property type="entry name" value="Tetratricopeptide repeat domain"/>
    <property type="match status" value="2"/>
</dbReference>
<reference evidence="3 4" key="1">
    <citation type="submission" date="2019-07" db="EMBL/GenBank/DDBJ databases">
        <title>Whole genome shotgun sequence of Deinococcus cellulosilyticus NBRC 106333.</title>
        <authorList>
            <person name="Hosoyama A."/>
            <person name="Uohara A."/>
            <person name="Ohji S."/>
            <person name="Ichikawa N."/>
        </authorList>
    </citation>
    <scope>NUCLEOTIDE SEQUENCE [LARGE SCALE GENOMIC DNA]</scope>
    <source>
        <strain evidence="3 4">NBRC 106333</strain>
    </source>
</reference>
<proteinExistence type="predicted"/>
<dbReference type="RefSeq" id="WP_146884725.1">
    <property type="nucleotide sequence ID" value="NZ_BJXB01000010.1"/>
</dbReference>
<sequence>MPDASLLEKQYQDAHTERDRVMLLLHTLPGLVEAYHPQAAHWVDVALESSKQVGLLAEHAELLRLNGVLCLYRGQNMQAYQHMLEALQYARDLQLNTLQAEVYRWLGNACTGMGHFHEALSWFEEGLSHTSAHALTVQHVRIQAGMCWLYRHNNEPAQTIENARQVTQYACQNGLHGELAFVYANVLEAHLDLYEQEPHPCHLESAEVALESFRRVMQQNPSERLKRFELYLLTKLTLARKDLEAAEKYIQDLLERLGEKSQDTLYGDAHLDLVVVRGLQGRWSEALHHLSLSRQNFEQARARYGVMLTLRQEADLLEKKGDFQAALTAFKRYHQAFESQERQRAREKSQMLGIKLQVEEIHHELLQLRTLSRQLEEQNAALHQKTHTLAQEALIDTLTGLPNRRAFNDRFARMIRDMQQQPGPLGVVVLDIDHFKQVNDRYSHETGDRVLTVVGGLLEQHCRGQDFVARWGGEEFVVLLPGLDERTCHQVCERLRRTIEDHDWAPYTPGKSVTVSVGFAVGHSDLETLFREADHQLYTAKHAGRNTVRPDRTD</sequence>
<dbReference type="InterPro" id="IPR000160">
    <property type="entry name" value="GGDEF_dom"/>
</dbReference>
<evidence type="ECO:0000313" key="3">
    <source>
        <dbReference type="EMBL" id="GEM46901.1"/>
    </source>
</evidence>
<dbReference type="PROSITE" id="PS50887">
    <property type="entry name" value="GGDEF"/>
    <property type="match status" value="1"/>
</dbReference>
<dbReference type="NCBIfam" id="TIGR00254">
    <property type="entry name" value="GGDEF"/>
    <property type="match status" value="1"/>
</dbReference>
<dbReference type="Proteomes" id="UP000321306">
    <property type="component" value="Unassembled WGS sequence"/>
</dbReference>
<evidence type="ECO:0000259" key="2">
    <source>
        <dbReference type="PROSITE" id="PS50887"/>
    </source>
</evidence>
<feature type="coiled-coil region" evidence="1">
    <location>
        <begin position="358"/>
        <end position="385"/>
    </location>
</feature>
<dbReference type="AlphaFoldDB" id="A0A511N3D4"/>
<dbReference type="InterPro" id="IPR011990">
    <property type="entry name" value="TPR-like_helical_dom_sf"/>
</dbReference>
<dbReference type="SUPFAM" id="SSF55073">
    <property type="entry name" value="Nucleotide cyclase"/>
    <property type="match status" value="1"/>
</dbReference>
<dbReference type="InterPro" id="IPR029787">
    <property type="entry name" value="Nucleotide_cyclase"/>
</dbReference>
<dbReference type="GO" id="GO:1902201">
    <property type="term" value="P:negative regulation of bacterial-type flagellum-dependent cell motility"/>
    <property type="evidence" value="ECO:0007669"/>
    <property type="project" value="TreeGrafter"/>
</dbReference>
<gene>
    <name evidence="3" type="ORF">DC3_25360</name>
</gene>
<keyword evidence="4" id="KW-1185">Reference proteome</keyword>
<dbReference type="Gene3D" id="3.30.70.270">
    <property type="match status" value="1"/>
</dbReference>
<dbReference type="GO" id="GO:0052621">
    <property type="term" value="F:diguanylate cyclase activity"/>
    <property type="evidence" value="ECO:0007669"/>
    <property type="project" value="TreeGrafter"/>
</dbReference>
<evidence type="ECO:0000256" key="1">
    <source>
        <dbReference type="SAM" id="Coils"/>
    </source>
</evidence>
<dbReference type="SMART" id="SM00267">
    <property type="entry name" value="GGDEF"/>
    <property type="match status" value="1"/>
</dbReference>
<dbReference type="SUPFAM" id="SSF48452">
    <property type="entry name" value="TPR-like"/>
    <property type="match status" value="2"/>
</dbReference>
<accession>A0A511N3D4</accession>
<dbReference type="OrthoDB" id="54965at2"/>